<comment type="caution">
    <text evidence="9">The sequence shown here is derived from an EMBL/GenBank/DDBJ whole genome shotgun (WGS) entry which is preliminary data.</text>
</comment>
<dbReference type="AlphaFoldDB" id="A0A0R2ECF8"/>
<comment type="subcellular location">
    <subcellularLocation>
        <location evidence="1">Membrane</location>
        <topology evidence="1">Multi-pass membrane protein</topology>
    </subcellularLocation>
</comment>
<feature type="transmembrane region" description="Helical" evidence="7">
    <location>
        <begin position="68"/>
        <end position="86"/>
    </location>
</feature>
<evidence type="ECO:0000256" key="4">
    <source>
        <dbReference type="ARBA" id="ARBA00022801"/>
    </source>
</evidence>
<evidence type="ECO:0000256" key="3">
    <source>
        <dbReference type="ARBA" id="ARBA00022692"/>
    </source>
</evidence>
<feature type="transmembrane region" description="Helical" evidence="7">
    <location>
        <begin position="121"/>
        <end position="139"/>
    </location>
</feature>
<dbReference type="InterPro" id="IPR022764">
    <property type="entry name" value="Peptidase_S54_rhomboid_dom"/>
</dbReference>
<dbReference type="GO" id="GO:0016020">
    <property type="term" value="C:membrane"/>
    <property type="evidence" value="ECO:0007669"/>
    <property type="project" value="UniProtKB-SubCell"/>
</dbReference>
<dbReference type="GO" id="GO:0004252">
    <property type="term" value="F:serine-type endopeptidase activity"/>
    <property type="evidence" value="ECO:0007669"/>
    <property type="project" value="InterPro"/>
</dbReference>
<keyword evidence="6 7" id="KW-0472">Membrane</keyword>
<evidence type="ECO:0000256" key="7">
    <source>
        <dbReference type="SAM" id="Phobius"/>
    </source>
</evidence>
<feature type="transmembrane region" description="Helical" evidence="7">
    <location>
        <begin position="175"/>
        <end position="193"/>
    </location>
</feature>
<dbReference type="InterPro" id="IPR035952">
    <property type="entry name" value="Rhomboid-like_sf"/>
</dbReference>
<evidence type="ECO:0000256" key="2">
    <source>
        <dbReference type="ARBA" id="ARBA00009045"/>
    </source>
</evidence>
<sequence length="195" mass="20958">MTLAGGSQSVGVLVEFGAKVNTLIVAGQWWRLITPMFLHIGFEHIVLNMITLYFVGIQLENILGRGRFLAVYLVSGIAGNLASFAFNPDALSAGASTALFGLFGIYLMMGESFSSNPYIRAMGRQFLLLVVLNIMFGFYGSVDLAGHIGGLVGGFLMGYCVGVPRVGSVPLPKRIVSTLALVFLCIMMFTLGFKN</sequence>
<dbReference type="SUPFAM" id="SSF144091">
    <property type="entry name" value="Rhomboid-like"/>
    <property type="match status" value="1"/>
</dbReference>
<evidence type="ECO:0000256" key="5">
    <source>
        <dbReference type="ARBA" id="ARBA00022989"/>
    </source>
</evidence>
<feature type="transmembrane region" description="Helical" evidence="7">
    <location>
        <begin position="36"/>
        <end position="56"/>
    </location>
</feature>
<feature type="transmembrane region" description="Helical" evidence="7">
    <location>
        <begin position="92"/>
        <end position="109"/>
    </location>
</feature>
<keyword evidence="10" id="KW-1185">Reference proteome</keyword>
<feature type="domain" description="Peptidase S54 rhomboid" evidence="8">
    <location>
        <begin position="27"/>
        <end position="161"/>
    </location>
</feature>
<keyword evidence="3 7" id="KW-0812">Transmembrane</keyword>
<comment type="similarity">
    <text evidence="2">Belongs to the peptidase S54 family.</text>
</comment>
<dbReference type="Pfam" id="PF01694">
    <property type="entry name" value="Rhomboid"/>
    <property type="match status" value="1"/>
</dbReference>
<protein>
    <submittedName>
        <fullName evidence="9">Rhomboid family integral membrane protein</fullName>
    </submittedName>
</protein>
<dbReference type="PANTHER" id="PTHR43731">
    <property type="entry name" value="RHOMBOID PROTEASE"/>
    <property type="match status" value="1"/>
</dbReference>
<gene>
    <name evidence="9" type="ORF">FD00_GL002492</name>
</gene>
<dbReference type="PATRIC" id="fig|1046596.6.peg.2621"/>
<dbReference type="InterPro" id="IPR050925">
    <property type="entry name" value="Rhomboid_protease_S54"/>
</dbReference>
<evidence type="ECO:0000256" key="1">
    <source>
        <dbReference type="ARBA" id="ARBA00004141"/>
    </source>
</evidence>
<evidence type="ECO:0000313" key="9">
    <source>
        <dbReference type="EMBL" id="KRN10535.1"/>
    </source>
</evidence>
<reference evidence="9 10" key="1">
    <citation type="journal article" date="2015" name="Genome Announc.">
        <title>Expanding the biotechnology potential of lactobacilli through comparative genomics of 213 strains and associated genera.</title>
        <authorList>
            <person name="Sun Z."/>
            <person name="Harris H.M."/>
            <person name="McCann A."/>
            <person name="Guo C."/>
            <person name="Argimon S."/>
            <person name="Zhang W."/>
            <person name="Yang X."/>
            <person name="Jeffery I.B."/>
            <person name="Cooney J.C."/>
            <person name="Kagawa T.F."/>
            <person name="Liu W."/>
            <person name="Song Y."/>
            <person name="Salvetti E."/>
            <person name="Wrobel A."/>
            <person name="Rasinkangas P."/>
            <person name="Parkhill J."/>
            <person name="Rea M.C."/>
            <person name="O'Sullivan O."/>
            <person name="Ritari J."/>
            <person name="Douillard F.P."/>
            <person name="Paul Ross R."/>
            <person name="Yang R."/>
            <person name="Briner A.E."/>
            <person name="Felis G.E."/>
            <person name="de Vos W.M."/>
            <person name="Barrangou R."/>
            <person name="Klaenhammer T.R."/>
            <person name="Caufield P.W."/>
            <person name="Cui Y."/>
            <person name="Zhang H."/>
            <person name="O'Toole P.W."/>
        </authorList>
    </citation>
    <scope>NUCLEOTIDE SEQUENCE [LARGE SCALE GENOMIC DNA]</scope>
    <source>
        <strain evidence="9 10">DSM 20444</strain>
    </source>
</reference>
<dbReference type="EMBL" id="AYYH01000009">
    <property type="protein sequence ID" value="KRN10535.1"/>
    <property type="molecule type" value="Genomic_DNA"/>
</dbReference>
<accession>A0A0R2ECF8</accession>
<evidence type="ECO:0000256" key="6">
    <source>
        <dbReference type="ARBA" id="ARBA00023136"/>
    </source>
</evidence>
<dbReference type="Proteomes" id="UP000050898">
    <property type="component" value="Unassembled WGS sequence"/>
</dbReference>
<organism evidence="9 10">
    <name type="scientific">Liquorilactobacillus mali KCTC 3596 = DSM 20444</name>
    <dbReference type="NCBI Taxonomy" id="1046596"/>
    <lineage>
        <taxon>Bacteria</taxon>
        <taxon>Bacillati</taxon>
        <taxon>Bacillota</taxon>
        <taxon>Bacilli</taxon>
        <taxon>Lactobacillales</taxon>
        <taxon>Lactobacillaceae</taxon>
        <taxon>Liquorilactobacillus</taxon>
    </lineage>
</organism>
<keyword evidence="4" id="KW-0378">Hydrolase</keyword>
<dbReference type="PANTHER" id="PTHR43731:SF14">
    <property type="entry name" value="PRESENILIN-ASSOCIATED RHOMBOID-LIKE PROTEIN, MITOCHONDRIAL"/>
    <property type="match status" value="1"/>
</dbReference>
<keyword evidence="5 7" id="KW-1133">Transmembrane helix</keyword>
<proteinExistence type="inferred from homology"/>
<evidence type="ECO:0000259" key="8">
    <source>
        <dbReference type="Pfam" id="PF01694"/>
    </source>
</evidence>
<dbReference type="Gene3D" id="1.20.1540.10">
    <property type="entry name" value="Rhomboid-like"/>
    <property type="match status" value="1"/>
</dbReference>
<name>A0A0R2ECF8_9LACO</name>
<evidence type="ECO:0000313" key="10">
    <source>
        <dbReference type="Proteomes" id="UP000050898"/>
    </source>
</evidence>